<evidence type="ECO:0000313" key="2">
    <source>
        <dbReference type="Proteomes" id="UP000666562"/>
    </source>
</evidence>
<protein>
    <submittedName>
        <fullName evidence="1">Uncharacterized protein</fullName>
    </submittedName>
</protein>
<sequence>MPTVKLEDFEIWNPEELLKFDWKKISQRVEDLIFESGRLHGYFEDVENFGIIFDYEFKKNKEGKITEYMTVIISTDGTNLYDLGGMQEAIQDDIRDYHLGEIMEEVFKENNIKKYYISENQDIERINPYPTYYFDIKKWQ</sequence>
<organism evidence="1 2">
    <name type="scientific">Prochlorococcus marinus str. XMU1401</name>
    <dbReference type="NCBI Taxonomy" id="2052594"/>
    <lineage>
        <taxon>Bacteria</taxon>
        <taxon>Bacillati</taxon>
        <taxon>Cyanobacteriota</taxon>
        <taxon>Cyanophyceae</taxon>
        <taxon>Synechococcales</taxon>
        <taxon>Prochlorococcaceae</taxon>
        <taxon>Prochlorococcus</taxon>
    </lineage>
</organism>
<dbReference type="AlphaFoldDB" id="A0A8I2BKA6"/>
<gene>
    <name evidence="1" type="ORF">HA142_06050</name>
</gene>
<accession>A0A8I2BKA6</accession>
<comment type="caution">
    <text evidence="1">The sequence shown here is derived from an EMBL/GenBank/DDBJ whole genome shotgun (WGS) entry which is preliminary data.</text>
</comment>
<reference evidence="1" key="1">
    <citation type="submission" date="2020-03" db="EMBL/GenBank/DDBJ databases">
        <title>Genome differentiation and subclade ecological adaptation of Prochlorococcus HLII clade in the global ocean.</title>
        <authorList>
            <person name="Yan W."/>
            <person name="Fen X."/>
            <person name="Zhang W."/>
        </authorList>
    </citation>
    <scope>NUCLEOTIDE SEQUENCE</scope>
    <source>
        <strain evidence="1">XMU1401</strain>
    </source>
</reference>
<dbReference type="RefSeq" id="WP_209044402.1">
    <property type="nucleotide sequence ID" value="NZ_JAAORC010000002.1"/>
</dbReference>
<name>A0A8I2BKA6_PROMR</name>
<dbReference type="Proteomes" id="UP000666562">
    <property type="component" value="Unassembled WGS sequence"/>
</dbReference>
<evidence type="ECO:0000313" key="1">
    <source>
        <dbReference type="EMBL" id="MBO8223071.1"/>
    </source>
</evidence>
<proteinExistence type="predicted"/>
<dbReference type="EMBL" id="JAAORC010000002">
    <property type="protein sequence ID" value="MBO8223071.1"/>
    <property type="molecule type" value="Genomic_DNA"/>
</dbReference>